<dbReference type="Proteomes" id="UP000325440">
    <property type="component" value="Unassembled WGS sequence"/>
</dbReference>
<dbReference type="EMBL" id="CABPRJ010002451">
    <property type="protein sequence ID" value="VVC46236.1"/>
    <property type="molecule type" value="Genomic_DNA"/>
</dbReference>
<keyword evidence="2" id="KW-1185">Reference proteome</keyword>
<reference evidence="1 2" key="1">
    <citation type="submission" date="2019-08" db="EMBL/GenBank/DDBJ databases">
        <authorList>
            <person name="Alioto T."/>
            <person name="Alioto T."/>
            <person name="Gomez Garrido J."/>
        </authorList>
    </citation>
    <scope>NUCLEOTIDE SEQUENCE [LARGE SCALE GENOMIC DNA]</scope>
</reference>
<organism evidence="1 2">
    <name type="scientific">Cinara cedri</name>
    <dbReference type="NCBI Taxonomy" id="506608"/>
    <lineage>
        <taxon>Eukaryota</taxon>
        <taxon>Metazoa</taxon>
        <taxon>Ecdysozoa</taxon>
        <taxon>Arthropoda</taxon>
        <taxon>Hexapoda</taxon>
        <taxon>Insecta</taxon>
        <taxon>Pterygota</taxon>
        <taxon>Neoptera</taxon>
        <taxon>Paraneoptera</taxon>
        <taxon>Hemiptera</taxon>
        <taxon>Sternorrhyncha</taxon>
        <taxon>Aphidomorpha</taxon>
        <taxon>Aphidoidea</taxon>
        <taxon>Aphididae</taxon>
        <taxon>Lachninae</taxon>
        <taxon>Cinara</taxon>
    </lineage>
</organism>
<gene>
    <name evidence="1" type="ORF">CINCED_3A019753</name>
</gene>
<evidence type="ECO:0000313" key="2">
    <source>
        <dbReference type="Proteomes" id="UP000325440"/>
    </source>
</evidence>
<dbReference type="AlphaFoldDB" id="A0A5E4NRS2"/>
<accession>A0A5E4NRS2</accession>
<name>A0A5E4NRS2_9HEMI</name>
<sequence length="402" mass="42173">MTTPTDINTNLSTVTVQELLDYTEFTNGLVDKLAGKLAKLNGDNIDVAQFSTKLASKFATAEQLAKKADKTALDEFAKLDGTNATDTGVAAMLGKLADKVVTTKELTAETAKLANKDGSDINVDSISTKLASKFATAEQLNTKANTIGDNIDVEQFSTKLASKLATAEQLNTKANTIGDNIDVAQFSNKLTTASDSTIKTALEGKANTSDLANKVDKNDTTTFVKLDGANIADHTDAGKALVDAILAVKAANSDDKTNNKTLIQILLDEKLALKADKTDLDGFARLDGTNADQGAKLLKAILNVKSSDDPKKTILEERLAKTGAVDVGQFVKIDGTNAVSHSDNGVGLAKAIFNVKDNSSGETILVSELADKFAAAGSTSGGRPTVEIDSTDTLPDAWANLI</sequence>
<proteinExistence type="predicted"/>
<evidence type="ECO:0000313" key="1">
    <source>
        <dbReference type="EMBL" id="VVC46236.1"/>
    </source>
</evidence>
<protein>
    <submittedName>
        <fullName evidence="1">Uncharacterized protein</fullName>
    </submittedName>
</protein>